<accession>A0A927FA31</accession>
<name>A0A927FA31_9BACT</name>
<proteinExistence type="predicted"/>
<keyword evidence="2" id="KW-1185">Reference proteome</keyword>
<dbReference type="EMBL" id="JACYFG010000040">
    <property type="protein sequence ID" value="MBD5781162.1"/>
    <property type="molecule type" value="Genomic_DNA"/>
</dbReference>
<reference evidence="1" key="1">
    <citation type="submission" date="2020-09" db="EMBL/GenBank/DDBJ databases">
        <title>Pelagicoccus enzymogenes sp. nov. with an EPS production, isolated from marine sediment.</title>
        <authorList>
            <person name="Feng X."/>
        </authorList>
    </citation>
    <scope>NUCLEOTIDE SEQUENCE</scope>
    <source>
        <strain evidence="1">NFK12</strain>
    </source>
</reference>
<protein>
    <submittedName>
        <fullName evidence="1">Uncharacterized protein</fullName>
    </submittedName>
</protein>
<dbReference type="Proteomes" id="UP000622317">
    <property type="component" value="Unassembled WGS sequence"/>
</dbReference>
<gene>
    <name evidence="1" type="ORF">IEN85_16805</name>
</gene>
<evidence type="ECO:0000313" key="2">
    <source>
        <dbReference type="Proteomes" id="UP000622317"/>
    </source>
</evidence>
<dbReference type="RefSeq" id="WP_191618263.1">
    <property type="nucleotide sequence ID" value="NZ_JACYFG010000040.1"/>
</dbReference>
<comment type="caution">
    <text evidence="1">The sequence shown here is derived from an EMBL/GenBank/DDBJ whole genome shotgun (WGS) entry which is preliminary data.</text>
</comment>
<sequence length="224" mass="24101">MSSAFLSRLSLPSVQILQKAFFSTAGLAAPHALSGATVSKYNVNESTYTVGNKSILHIESGQVGIRTTIDISNTVTAASWTIDGELPPGLVATDIFNEAQLIDGVINTPFPVIKGTPTTPGPYGLILKPWSLKDGQGNTAPQLLSIAFDISAADGPPPKLHYQRNQQTLTLYWTTAEVGSYQLTRSTDLVQWAPITLTPIKNGDQSSIQIPLTQTEFYRFAPDP</sequence>
<dbReference type="AlphaFoldDB" id="A0A927FA31"/>
<evidence type="ECO:0000313" key="1">
    <source>
        <dbReference type="EMBL" id="MBD5781162.1"/>
    </source>
</evidence>
<organism evidence="1 2">
    <name type="scientific">Pelagicoccus enzymogenes</name>
    <dbReference type="NCBI Taxonomy" id="2773457"/>
    <lineage>
        <taxon>Bacteria</taxon>
        <taxon>Pseudomonadati</taxon>
        <taxon>Verrucomicrobiota</taxon>
        <taxon>Opitutia</taxon>
        <taxon>Puniceicoccales</taxon>
        <taxon>Pelagicoccaceae</taxon>
        <taxon>Pelagicoccus</taxon>
    </lineage>
</organism>